<dbReference type="Proteomes" id="UP001165121">
    <property type="component" value="Unassembled WGS sequence"/>
</dbReference>
<dbReference type="AlphaFoldDB" id="A0A9W6U278"/>
<keyword evidence="2" id="KW-1185">Reference proteome</keyword>
<dbReference type="EMBL" id="BSXT01000435">
    <property type="protein sequence ID" value="GMF27330.1"/>
    <property type="molecule type" value="Genomic_DNA"/>
</dbReference>
<evidence type="ECO:0000313" key="1">
    <source>
        <dbReference type="EMBL" id="GMF27330.1"/>
    </source>
</evidence>
<protein>
    <submittedName>
        <fullName evidence="1">Unnamed protein product</fullName>
    </submittedName>
</protein>
<reference evidence="1" key="1">
    <citation type="submission" date="2023-04" db="EMBL/GenBank/DDBJ databases">
        <title>Phytophthora fragariaefolia NBRC 109709.</title>
        <authorList>
            <person name="Ichikawa N."/>
            <person name="Sato H."/>
            <person name="Tonouchi N."/>
        </authorList>
    </citation>
    <scope>NUCLEOTIDE SEQUENCE</scope>
    <source>
        <strain evidence="1">NBRC 109709</strain>
    </source>
</reference>
<organism evidence="1 2">
    <name type="scientific">Phytophthora fragariaefolia</name>
    <dbReference type="NCBI Taxonomy" id="1490495"/>
    <lineage>
        <taxon>Eukaryota</taxon>
        <taxon>Sar</taxon>
        <taxon>Stramenopiles</taxon>
        <taxon>Oomycota</taxon>
        <taxon>Peronosporomycetes</taxon>
        <taxon>Peronosporales</taxon>
        <taxon>Peronosporaceae</taxon>
        <taxon>Phytophthora</taxon>
    </lineage>
</organism>
<evidence type="ECO:0000313" key="2">
    <source>
        <dbReference type="Proteomes" id="UP001165121"/>
    </source>
</evidence>
<dbReference type="OrthoDB" id="112957at2759"/>
<name>A0A9W6U278_9STRA</name>
<gene>
    <name evidence="1" type="ORF">Pfra01_000539200</name>
</gene>
<accession>A0A9W6U278</accession>
<sequence>MRVYFQEFEELEGFTVLGANLQRLLGKAELEIRSIFVHHHDAALKAEQLQAELDGCLQELKQQRAICDQVIAAARKLARGAPAALENRTNELRSFYAAEVKLREEQWTAQADKRLQDHLQVLSGKYARQLELLELEHAQRIEAVKENLEAKKDAEIRYLRAQMRLQLTNQLDKETHDLLRGHRHIKLAKR</sequence>
<comment type="caution">
    <text evidence="1">The sequence shown here is derived from an EMBL/GenBank/DDBJ whole genome shotgun (WGS) entry which is preliminary data.</text>
</comment>
<proteinExistence type="predicted"/>